<dbReference type="CTD" id="55281"/>
<name>A0A6J0GDI2_9PASS</name>
<proteinExistence type="predicted"/>
<feature type="transmembrane region" description="Helical" evidence="1">
    <location>
        <begin position="137"/>
        <end position="158"/>
    </location>
</feature>
<feature type="transmembrane region" description="Helical" evidence="1">
    <location>
        <begin position="170"/>
        <end position="196"/>
    </location>
</feature>
<keyword evidence="1" id="KW-1133">Transmembrane helix</keyword>
<dbReference type="PANTHER" id="PTHR16103">
    <property type="entry name" value="TRANSMEMBRANE PROTEIN 140"/>
    <property type="match status" value="1"/>
</dbReference>
<protein>
    <submittedName>
        <fullName evidence="3">Transmembrane protein 140</fullName>
    </submittedName>
</protein>
<reference evidence="3" key="1">
    <citation type="submission" date="2025-08" db="UniProtKB">
        <authorList>
            <consortium name="RefSeq"/>
        </authorList>
    </citation>
    <scope>IDENTIFICATION</scope>
</reference>
<evidence type="ECO:0000313" key="3">
    <source>
        <dbReference type="RefSeq" id="XP_017660065.1"/>
    </source>
</evidence>
<feature type="transmembrane region" description="Helical" evidence="1">
    <location>
        <begin position="33"/>
        <end position="55"/>
    </location>
</feature>
<dbReference type="AlphaFoldDB" id="A0A6J0GDI2"/>
<keyword evidence="1 3" id="KW-0812">Transmembrane</keyword>
<dbReference type="PANTHER" id="PTHR16103:SF0">
    <property type="entry name" value="TRANSMEMBRANE PROTEIN 140"/>
    <property type="match status" value="1"/>
</dbReference>
<evidence type="ECO:0000313" key="2">
    <source>
        <dbReference type="Proteomes" id="UP000504624"/>
    </source>
</evidence>
<dbReference type="OrthoDB" id="9898473at2759"/>
<dbReference type="Pfam" id="PF14985">
    <property type="entry name" value="TM140"/>
    <property type="match status" value="1"/>
</dbReference>
<dbReference type="Proteomes" id="UP000504624">
    <property type="component" value="Unplaced"/>
</dbReference>
<feature type="transmembrane region" description="Helical" evidence="1">
    <location>
        <begin position="103"/>
        <end position="125"/>
    </location>
</feature>
<keyword evidence="2" id="KW-1185">Reference proteome</keyword>
<dbReference type="GeneID" id="108492330"/>
<sequence>MAITGIPTAGFSMAPRKHIGTRMGLLQQRCTGYLFYVLSLLEAAGTLTLMVYALLCEAGNLVDIPDKRIGFYNFCLWNETAGELQCLDYKHLQVMGISLPEIALARVCVYTCLVFSIFYPLFVVNVQYAEQREGWKVILIILFIQMIILSGGLGMFLLQTSQWIHPSDFTGGFLALLGTQALLLLQILTATMYLSWVKYTHKCQRPFTEKVLPTEI</sequence>
<dbReference type="InterPro" id="IPR028038">
    <property type="entry name" value="TM140"/>
</dbReference>
<accession>A0A6J0GDI2</accession>
<keyword evidence="1" id="KW-0472">Membrane</keyword>
<evidence type="ECO:0000256" key="1">
    <source>
        <dbReference type="SAM" id="Phobius"/>
    </source>
</evidence>
<dbReference type="RefSeq" id="XP_017660065.1">
    <property type="nucleotide sequence ID" value="XM_017804576.1"/>
</dbReference>
<organism evidence="2 3">
    <name type="scientific">Lepidothrix coronata</name>
    <name type="common">blue-crowned manakin</name>
    <dbReference type="NCBI Taxonomy" id="321398"/>
    <lineage>
        <taxon>Eukaryota</taxon>
        <taxon>Metazoa</taxon>
        <taxon>Chordata</taxon>
        <taxon>Craniata</taxon>
        <taxon>Vertebrata</taxon>
        <taxon>Euteleostomi</taxon>
        <taxon>Archelosauria</taxon>
        <taxon>Archosauria</taxon>
        <taxon>Dinosauria</taxon>
        <taxon>Saurischia</taxon>
        <taxon>Theropoda</taxon>
        <taxon>Coelurosauria</taxon>
        <taxon>Aves</taxon>
        <taxon>Neognathae</taxon>
        <taxon>Neoaves</taxon>
        <taxon>Telluraves</taxon>
        <taxon>Australaves</taxon>
        <taxon>Passeriformes</taxon>
        <taxon>Pipridae</taxon>
        <taxon>Lepidothrix</taxon>
    </lineage>
</organism>
<gene>
    <name evidence="3" type="primary">TMEM140</name>
</gene>